<keyword evidence="1" id="KW-0812">Transmembrane</keyword>
<evidence type="ECO:0000313" key="2">
    <source>
        <dbReference type="EMBL" id="GII29934.1"/>
    </source>
</evidence>
<evidence type="ECO:0000313" key="3">
    <source>
        <dbReference type="Proteomes" id="UP000650628"/>
    </source>
</evidence>
<organism evidence="2 3">
    <name type="scientific">Planotetraspora mira</name>
    <dbReference type="NCBI Taxonomy" id="58121"/>
    <lineage>
        <taxon>Bacteria</taxon>
        <taxon>Bacillati</taxon>
        <taxon>Actinomycetota</taxon>
        <taxon>Actinomycetes</taxon>
        <taxon>Streptosporangiales</taxon>
        <taxon>Streptosporangiaceae</taxon>
        <taxon>Planotetraspora</taxon>
    </lineage>
</organism>
<feature type="transmembrane region" description="Helical" evidence="1">
    <location>
        <begin position="118"/>
        <end position="140"/>
    </location>
</feature>
<keyword evidence="3" id="KW-1185">Reference proteome</keyword>
<dbReference type="AlphaFoldDB" id="A0A8J3TPQ1"/>
<accession>A0A8J3TPQ1</accession>
<keyword evidence="1" id="KW-1133">Transmembrane helix</keyword>
<reference evidence="2 3" key="1">
    <citation type="submission" date="2021-01" db="EMBL/GenBank/DDBJ databases">
        <title>Whole genome shotgun sequence of Planotetraspora mira NBRC 15435.</title>
        <authorList>
            <person name="Komaki H."/>
            <person name="Tamura T."/>
        </authorList>
    </citation>
    <scope>NUCLEOTIDE SEQUENCE [LARGE SCALE GENOMIC DNA]</scope>
    <source>
        <strain evidence="2 3">NBRC 15435</strain>
    </source>
</reference>
<evidence type="ECO:0000256" key="1">
    <source>
        <dbReference type="SAM" id="Phobius"/>
    </source>
</evidence>
<evidence type="ECO:0008006" key="4">
    <source>
        <dbReference type="Google" id="ProtNLM"/>
    </source>
</evidence>
<feature type="transmembrane region" description="Helical" evidence="1">
    <location>
        <begin position="57"/>
        <end position="77"/>
    </location>
</feature>
<feature type="transmembrane region" description="Helical" evidence="1">
    <location>
        <begin position="89"/>
        <end position="112"/>
    </location>
</feature>
<comment type="caution">
    <text evidence="2">The sequence shown here is derived from an EMBL/GenBank/DDBJ whole genome shotgun (WGS) entry which is preliminary data.</text>
</comment>
<dbReference type="Proteomes" id="UP000650628">
    <property type="component" value="Unassembled WGS sequence"/>
</dbReference>
<protein>
    <recommendedName>
        <fullName evidence="4">Transmembrane transport protein</fullName>
    </recommendedName>
</protein>
<feature type="transmembrane region" description="Helical" evidence="1">
    <location>
        <begin position="24"/>
        <end position="45"/>
    </location>
</feature>
<dbReference type="EMBL" id="BOOO01000017">
    <property type="protein sequence ID" value="GII29934.1"/>
    <property type="molecule type" value="Genomic_DNA"/>
</dbReference>
<sequence length="155" mass="16177">MNDEPRVSAEEMIGRLPLSPWARIRAAVALTAGLAGAVFMGALLITEPGPLPGGTRLAFALFTVLCLAWASYGGWVMTHRAPLFATDRVIAAWLALTASAVTTAVVTTIAVQRGAGPVLPLATGGVLVAVSAVLAVRAHVRRATLLRRKRELSGE</sequence>
<dbReference type="RefSeq" id="WP_203953921.1">
    <property type="nucleotide sequence ID" value="NZ_BOOO01000017.1"/>
</dbReference>
<proteinExistence type="predicted"/>
<keyword evidence="1" id="KW-0472">Membrane</keyword>
<gene>
    <name evidence="2" type="ORF">Pmi06nite_33760</name>
</gene>
<name>A0A8J3TPQ1_9ACTN</name>